<name>A0A6A5V7P7_9PLEO</name>
<proteinExistence type="predicted"/>
<evidence type="ECO:0000313" key="1">
    <source>
        <dbReference type="EMBL" id="KAF1973155.1"/>
    </source>
</evidence>
<reference evidence="1" key="1">
    <citation type="journal article" date="2020" name="Stud. Mycol.">
        <title>101 Dothideomycetes genomes: a test case for predicting lifestyles and emergence of pathogens.</title>
        <authorList>
            <person name="Haridas S."/>
            <person name="Albert R."/>
            <person name="Binder M."/>
            <person name="Bloem J."/>
            <person name="Labutti K."/>
            <person name="Salamov A."/>
            <person name="Andreopoulos B."/>
            <person name="Baker S."/>
            <person name="Barry K."/>
            <person name="Bills G."/>
            <person name="Bluhm B."/>
            <person name="Cannon C."/>
            <person name="Castanera R."/>
            <person name="Culley D."/>
            <person name="Daum C."/>
            <person name="Ezra D."/>
            <person name="Gonzalez J."/>
            <person name="Henrissat B."/>
            <person name="Kuo A."/>
            <person name="Liang C."/>
            <person name="Lipzen A."/>
            <person name="Lutzoni F."/>
            <person name="Magnuson J."/>
            <person name="Mondo S."/>
            <person name="Nolan M."/>
            <person name="Ohm R."/>
            <person name="Pangilinan J."/>
            <person name="Park H.-J."/>
            <person name="Ramirez L."/>
            <person name="Alfaro M."/>
            <person name="Sun H."/>
            <person name="Tritt A."/>
            <person name="Yoshinaga Y."/>
            <person name="Zwiers L.-H."/>
            <person name="Turgeon B."/>
            <person name="Goodwin S."/>
            <person name="Spatafora J."/>
            <person name="Crous P."/>
            <person name="Grigoriev I."/>
        </authorList>
    </citation>
    <scope>NUCLEOTIDE SEQUENCE</scope>
    <source>
        <strain evidence="1">CBS 107.79</strain>
    </source>
</reference>
<dbReference type="AlphaFoldDB" id="A0A6A5V7P7"/>
<organism evidence="1 2">
    <name type="scientific">Bimuria novae-zelandiae CBS 107.79</name>
    <dbReference type="NCBI Taxonomy" id="1447943"/>
    <lineage>
        <taxon>Eukaryota</taxon>
        <taxon>Fungi</taxon>
        <taxon>Dikarya</taxon>
        <taxon>Ascomycota</taxon>
        <taxon>Pezizomycotina</taxon>
        <taxon>Dothideomycetes</taxon>
        <taxon>Pleosporomycetidae</taxon>
        <taxon>Pleosporales</taxon>
        <taxon>Massarineae</taxon>
        <taxon>Didymosphaeriaceae</taxon>
        <taxon>Bimuria</taxon>
    </lineage>
</organism>
<evidence type="ECO:0000313" key="2">
    <source>
        <dbReference type="Proteomes" id="UP000800036"/>
    </source>
</evidence>
<dbReference type="Proteomes" id="UP000800036">
    <property type="component" value="Unassembled WGS sequence"/>
</dbReference>
<gene>
    <name evidence="1" type="ORF">BU23DRAFT_139346</name>
</gene>
<dbReference type="EMBL" id="ML976682">
    <property type="protein sequence ID" value="KAF1973155.1"/>
    <property type="molecule type" value="Genomic_DNA"/>
</dbReference>
<keyword evidence="2" id="KW-1185">Reference proteome</keyword>
<sequence length="156" mass="17365">MLESTPFKNIEDRKDYLKRLLTPCCPQARPYSSCSSAFPRRIRHPLPLAAFQAPSTAAWATTGRRPAPGCTIGGDKQKNPDRVQRLLLEKMVGSVLEHVGSIGPDNGTICATYGTTDFEKQGPEYGFPVLDIVEWPGLSNLLGKGRRSMRCWWDRS</sequence>
<accession>A0A6A5V7P7</accession>
<protein>
    <submittedName>
        <fullName evidence="1">Uncharacterized protein</fullName>
    </submittedName>
</protein>